<gene>
    <name evidence="1" type="ORF">GCM10007901_10840</name>
</gene>
<name>A0ABQ5XKP9_9GAMM</name>
<evidence type="ECO:0000313" key="1">
    <source>
        <dbReference type="EMBL" id="GLQ92133.1"/>
    </source>
</evidence>
<proteinExistence type="predicted"/>
<dbReference type="EMBL" id="BSOB01000010">
    <property type="protein sequence ID" value="GLQ92133.1"/>
    <property type="molecule type" value="Genomic_DNA"/>
</dbReference>
<comment type="caution">
    <text evidence="1">The sequence shown here is derived from an EMBL/GenBank/DDBJ whole genome shotgun (WGS) entry which is preliminary data.</text>
</comment>
<sequence>MLEGIDALAHTGLRIAFNVVEHVKSPVGVQAVKYSRGVSLPEGRNWEWVGRIKG</sequence>
<keyword evidence="2" id="KW-1185">Reference proteome</keyword>
<dbReference type="Proteomes" id="UP001156670">
    <property type="component" value="Unassembled WGS sequence"/>
</dbReference>
<evidence type="ECO:0000313" key="2">
    <source>
        <dbReference type="Proteomes" id="UP001156670"/>
    </source>
</evidence>
<accession>A0ABQ5XKP9</accession>
<protein>
    <submittedName>
        <fullName evidence="1">Uncharacterized protein</fullName>
    </submittedName>
</protein>
<organism evidence="1 2">
    <name type="scientific">Dyella acidisoli</name>
    <dbReference type="NCBI Taxonomy" id="1867834"/>
    <lineage>
        <taxon>Bacteria</taxon>
        <taxon>Pseudomonadati</taxon>
        <taxon>Pseudomonadota</taxon>
        <taxon>Gammaproteobacteria</taxon>
        <taxon>Lysobacterales</taxon>
        <taxon>Rhodanobacteraceae</taxon>
        <taxon>Dyella</taxon>
    </lineage>
</organism>
<reference evidence="2" key="1">
    <citation type="journal article" date="2019" name="Int. J. Syst. Evol. Microbiol.">
        <title>The Global Catalogue of Microorganisms (GCM) 10K type strain sequencing project: providing services to taxonomists for standard genome sequencing and annotation.</title>
        <authorList>
            <consortium name="The Broad Institute Genomics Platform"/>
            <consortium name="The Broad Institute Genome Sequencing Center for Infectious Disease"/>
            <person name="Wu L."/>
            <person name="Ma J."/>
        </authorList>
    </citation>
    <scope>NUCLEOTIDE SEQUENCE [LARGE SCALE GENOMIC DNA]</scope>
    <source>
        <strain evidence="2">NBRC 111980</strain>
    </source>
</reference>